<comment type="caution">
    <text evidence="2">The sequence shown here is derived from an EMBL/GenBank/DDBJ whole genome shotgun (WGS) entry which is preliminary data.</text>
</comment>
<accession>A0A7W8AJP7</accession>
<keyword evidence="3" id="KW-1185">Reference proteome</keyword>
<keyword evidence="1" id="KW-0472">Membrane</keyword>
<dbReference type="AlphaFoldDB" id="A0A7W8AJP7"/>
<evidence type="ECO:0000313" key="2">
    <source>
        <dbReference type="EMBL" id="MBB5091104.1"/>
    </source>
</evidence>
<dbReference type="RefSeq" id="WP_022711693.1">
    <property type="nucleotide sequence ID" value="NZ_JACHIL010000002.1"/>
</dbReference>
<keyword evidence="1" id="KW-0812">Transmembrane</keyword>
<dbReference type="PANTHER" id="PTHR36109">
    <property type="entry name" value="MEMBRANE PROTEIN-RELATED"/>
    <property type="match status" value="1"/>
</dbReference>
<keyword evidence="1" id="KW-1133">Transmembrane helix</keyword>
<sequence>MKLISRIYDHYGSAKQVVHNLEAAGFPHSDIVIVSRKFAEEDTTMCDEIVNYAGIGTVIGGIAGLITGFGLIAVPVVGSAALTAGWLVAASIGMLTGAAIGGIIGSVISSFASHGISKEDARLCIEASKLGNTIVSLRLKGGAGNLTETQVSQIMDVQGAMTVDQFRDRIQQQRNAKNAGSYTGKPVHRT</sequence>
<reference evidence="2 3" key="1">
    <citation type="submission" date="2020-08" db="EMBL/GenBank/DDBJ databases">
        <title>Genomic Encyclopedia of Type Strains, Phase IV (KMG-IV): sequencing the most valuable type-strain genomes for metagenomic binning, comparative biology and taxonomic classification.</title>
        <authorList>
            <person name="Goeker M."/>
        </authorList>
    </citation>
    <scope>NUCLEOTIDE SEQUENCE [LARGE SCALE GENOMIC DNA]</scope>
    <source>
        <strain evidence="2 3">DSM 25620</strain>
    </source>
</reference>
<evidence type="ECO:0000256" key="1">
    <source>
        <dbReference type="SAM" id="Phobius"/>
    </source>
</evidence>
<feature type="transmembrane region" description="Helical" evidence="1">
    <location>
        <begin position="86"/>
        <end position="112"/>
    </location>
</feature>
<feature type="transmembrane region" description="Helical" evidence="1">
    <location>
        <begin position="49"/>
        <end position="74"/>
    </location>
</feature>
<dbReference type="PANTHER" id="PTHR36109:SF2">
    <property type="entry name" value="MEMBRANE PROTEIN"/>
    <property type="match status" value="1"/>
</dbReference>
<protein>
    <submittedName>
        <fullName evidence="2">Putative membrane protein</fullName>
    </submittedName>
</protein>
<dbReference type="Proteomes" id="UP000531231">
    <property type="component" value="Unassembled WGS sequence"/>
</dbReference>
<proteinExistence type="predicted"/>
<name>A0A7W8AJP7_9HYPH</name>
<evidence type="ECO:0000313" key="3">
    <source>
        <dbReference type="Proteomes" id="UP000531231"/>
    </source>
</evidence>
<dbReference type="InterPro" id="IPR052948">
    <property type="entry name" value="Low_temp-induced_all0457"/>
</dbReference>
<dbReference type="EMBL" id="JACHIL010000002">
    <property type="protein sequence ID" value="MBB5091104.1"/>
    <property type="molecule type" value="Genomic_DNA"/>
</dbReference>
<gene>
    <name evidence="2" type="ORF">HNQ68_001628</name>
</gene>
<organism evidence="2 3">
    <name type="scientific">Pseudochrobactrum saccharolyticum</name>
    <dbReference type="NCBI Taxonomy" id="354352"/>
    <lineage>
        <taxon>Bacteria</taxon>
        <taxon>Pseudomonadati</taxon>
        <taxon>Pseudomonadota</taxon>
        <taxon>Alphaproteobacteria</taxon>
        <taxon>Hyphomicrobiales</taxon>
        <taxon>Brucellaceae</taxon>
        <taxon>Pseudochrobactrum</taxon>
    </lineage>
</organism>